<reference evidence="5 6" key="1">
    <citation type="journal article" date="2021" name="Commun. Biol.">
        <title>The genome of Shorea leprosula (Dipterocarpaceae) highlights the ecological relevance of drought in aseasonal tropical rainforests.</title>
        <authorList>
            <person name="Ng K.K.S."/>
            <person name="Kobayashi M.J."/>
            <person name="Fawcett J.A."/>
            <person name="Hatakeyama M."/>
            <person name="Paape T."/>
            <person name="Ng C.H."/>
            <person name="Ang C.C."/>
            <person name="Tnah L.H."/>
            <person name="Lee C.T."/>
            <person name="Nishiyama T."/>
            <person name="Sese J."/>
            <person name="O'Brien M.J."/>
            <person name="Copetti D."/>
            <person name="Mohd Noor M.I."/>
            <person name="Ong R.C."/>
            <person name="Putra M."/>
            <person name="Sireger I.Z."/>
            <person name="Indrioko S."/>
            <person name="Kosugi Y."/>
            <person name="Izuno A."/>
            <person name="Isagi Y."/>
            <person name="Lee S.L."/>
            <person name="Shimizu K.K."/>
        </authorList>
    </citation>
    <scope>NUCLEOTIDE SEQUENCE [LARGE SCALE GENOMIC DNA]</scope>
    <source>
        <strain evidence="5">214</strain>
    </source>
</reference>
<dbReference type="AlphaFoldDB" id="A0AAV5IT88"/>
<dbReference type="Gene3D" id="1.10.510.10">
    <property type="entry name" value="Transferase(Phosphotransferase) domain 1"/>
    <property type="match status" value="1"/>
</dbReference>
<gene>
    <name evidence="5" type="ORF">SLEP1_g17120</name>
</gene>
<dbReference type="PROSITE" id="PS50011">
    <property type="entry name" value="PROTEIN_KINASE_DOM"/>
    <property type="match status" value="1"/>
</dbReference>
<dbReference type="Proteomes" id="UP001054252">
    <property type="component" value="Unassembled WGS sequence"/>
</dbReference>
<evidence type="ECO:0000256" key="2">
    <source>
        <dbReference type="ARBA" id="ARBA00022840"/>
    </source>
</evidence>
<dbReference type="InterPro" id="IPR017441">
    <property type="entry name" value="Protein_kinase_ATP_BS"/>
</dbReference>
<evidence type="ECO:0000259" key="4">
    <source>
        <dbReference type="PROSITE" id="PS50011"/>
    </source>
</evidence>
<dbReference type="InterPro" id="IPR000719">
    <property type="entry name" value="Prot_kinase_dom"/>
</dbReference>
<dbReference type="GO" id="GO:0005524">
    <property type="term" value="F:ATP binding"/>
    <property type="evidence" value="ECO:0007669"/>
    <property type="project" value="UniProtKB-UniRule"/>
</dbReference>
<keyword evidence="2 3" id="KW-0067">ATP-binding</keyword>
<keyword evidence="1 3" id="KW-0547">Nucleotide-binding</keyword>
<organism evidence="5 6">
    <name type="scientific">Rubroshorea leprosula</name>
    <dbReference type="NCBI Taxonomy" id="152421"/>
    <lineage>
        <taxon>Eukaryota</taxon>
        <taxon>Viridiplantae</taxon>
        <taxon>Streptophyta</taxon>
        <taxon>Embryophyta</taxon>
        <taxon>Tracheophyta</taxon>
        <taxon>Spermatophyta</taxon>
        <taxon>Magnoliopsida</taxon>
        <taxon>eudicotyledons</taxon>
        <taxon>Gunneridae</taxon>
        <taxon>Pentapetalae</taxon>
        <taxon>rosids</taxon>
        <taxon>malvids</taxon>
        <taxon>Malvales</taxon>
        <taxon>Dipterocarpaceae</taxon>
        <taxon>Rubroshorea</taxon>
    </lineage>
</organism>
<dbReference type="GO" id="GO:0004674">
    <property type="term" value="F:protein serine/threonine kinase activity"/>
    <property type="evidence" value="ECO:0007669"/>
    <property type="project" value="TreeGrafter"/>
</dbReference>
<comment type="caution">
    <text evidence="5">The sequence shown here is derived from an EMBL/GenBank/DDBJ whole genome shotgun (WGS) entry which is preliminary data.</text>
</comment>
<dbReference type="InterPro" id="IPR045274">
    <property type="entry name" value="WAK-like"/>
</dbReference>
<accession>A0AAV5IT88</accession>
<proteinExistence type="predicted"/>
<dbReference type="Pfam" id="PF00069">
    <property type="entry name" value="Pkinase"/>
    <property type="match status" value="2"/>
</dbReference>
<keyword evidence="6" id="KW-1185">Reference proteome</keyword>
<dbReference type="PANTHER" id="PTHR27005:SF315">
    <property type="entry name" value="PROTEIN KINASE DOMAIN-CONTAINING PROTEIN"/>
    <property type="match status" value="1"/>
</dbReference>
<sequence length="426" mass="46924">MIVMISKMIVHALASDAARPPSPSTSKIMLLWLQIPRTPRKLTSKVIQLMKLRHRLPCLNGWSESETAKQVKVSQGIHAALMLAALIPRLVVDLVAIACQGSPEIPISREDAKMLMSARTREVFHAKVLVGIPLGITRATARLACVVTVKLAAKDSDQHHCNSLFLGEGGFGSVYKGVSGDSILVAVKKAKDVDKARMNQEFQHEISVVSQVNHKNVVKLLVDTSDLLDDHYTAKVSDFGASALISPNQTGIGSKIQGTFGYLDPEYLMTGNLTARSDVYSFGVVLVELLTGEQPTSHSRDGERRNIIQYFISSVEDNWIIQVPNFEPADDGEMVEVEAVAKLVKRCVNGSSLKRPTMKVVVEELSRLKKLNDNLWAQQGNEEIECLLGESSLHTSYEFSNINMDQMDTYTVRTTFDFEQGSTVGI</sequence>
<feature type="binding site" evidence="3">
    <location>
        <position position="189"/>
    </location>
    <ligand>
        <name>ATP</name>
        <dbReference type="ChEBI" id="CHEBI:30616"/>
    </ligand>
</feature>
<feature type="domain" description="Protein kinase" evidence="4">
    <location>
        <begin position="67"/>
        <end position="368"/>
    </location>
</feature>
<dbReference type="PANTHER" id="PTHR27005">
    <property type="entry name" value="WALL-ASSOCIATED RECEPTOR KINASE-LIKE 21"/>
    <property type="match status" value="1"/>
</dbReference>
<dbReference type="PROSITE" id="PS00107">
    <property type="entry name" value="PROTEIN_KINASE_ATP"/>
    <property type="match status" value="1"/>
</dbReference>
<dbReference type="GO" id="GO:0007166">
    <property type="term" value="P:cell surface receptor signaling pathway"/>
    <property type="evidence" value="ECO:0007669"/>
    <property type="project" value="InterPro"/>
</dbReference>
<evidence type="ECO:0000256" key="3">
    <source>
        <dbReference type="PROSITE-ProRule" id="PRU10141"/>
    </source>
</evidence>
<dbReference type="GO" id="GO:0005886">
    <property type="term" value="C:plasma membrane"/>
    <property type="evidence" value="ECO:0007669"/>
    <property type="project" value="TreeGrafter"/>
</dbReference>
<name>A0AAV5IT88_9ROSI</name>
<dbReference type="Gene3D" id="3.30.200.20">
    <property type="entry name" value="Phosphorylase Kinase, domain 1"/>
    <property type="match status" value="1"/>
</dbReference>
<evidence type="ECO:0000256" key="1">
    <source>
        <dbReference type="ARBA" id="ARBA00022741"/>
    </source>
</evidence>
<dbReference type="InterPro" id="IPR011009">
    <property type="entry name" value="Kinase-like_dom_sf"/>
</dbReference>
<evidence type="ECO:0000313" key="5">
    <source>
        <dbReference type="EMBL" id="GKV05077.1"/>
    </source>
</evidence>
<protein>
    <recommendedName>
        <fullName evidence="4">Protein kinase domain-containing protein</fullName>
    </recommendedName>
</protein>
<evidence type="ECO:0000313" key="6">
    <source>
        <dbReference type="Proteomes" id="UP001054252"/>
    </source>
</evidence>
<dbReference type="SUPFAM" id="SSF56112">
    <property type="entry name" value="Protein kinase-like (PK-like)"/>
    <property type="match status" value="1"/>
</dbReference>
<dbReference type="EMBL" id="BPVZ01000022">
    <property type="protein sequence ID" value="GKV05077.1"/>
    <property type="molecule type" value="Genomic_DNA"/>
</dbReference>